<protein>
    <submittedName>
        <fullName evidence="2">Uncharacterized protein</fullName>
    </submittedName>
</protein>
<accession>A0ABN1TPA4</accession>
<keyword evidence="1" id="KW-0472">Membrane</keyword>
<reference evidence="2 3" key="1">
    <citation type="journal article" date="2019" name="Int. J. Syst. Evol. Microbiol.">
        <title>The Global Catalogue of Microorganisms (GCM) 10K type strain sequencing project: providing services to taxonomists for standard genome sequencing and annotation.</title>
        <authorList>
            <consortium name="The Broad Institute Genomics Platform"/>
            <consortium name="The Broad Institute Genome Sequencing Center for Infectious Disease"/>
            <person name="Wu L."/>
            <person name="Ma J."/>
        </authorList>
    </citation>
    <scope>NUCLEOTIDE SEQUENCE [LARGE SCALE GENOMIC DNA]</scope>
    <source>
        <strain evidence="2 3">JCM 13008</strain>
    </source>
</reference>
<comment type="caution">
    <text evidence="2">The sequence shown here is derived from an EMBL/GenBank/DDBJ whole genome shotgun (WGS) entry which is preliminary data.</text>
</comment>
<feature type="transmembrane region" description="Helical" evidence="1">
    <location>
        <begin position="12"/>
        <end position="31"/>
    </location>
</feature>
<dbReference type="Proteomes" id="UP001501581">
    <property type="component" value="Unassembled WGS sequence"/>
</dbReference>
<dbReference type="RefSeq" id="WP_343992083.1">
    <property type="nucleotide sequence ID" value="NZ_BAAALG010000003.1"/>
</dbReference>
<evidence type="ECO:0000313" key="2">
    <source>
        <dbReference type="EMBL" id="GAA1096080.1"/>
    </source>
</evidence>
<dbReference type="NCBIfam" id="NF041681">
    <property type="entry name" value="HGxxPAAW"/>
    <property type="match status" value="1"/>
</dbReference>
<gene>
    <name evidence="2" type="ORF">GCM10009668_10610</name>
</gene>
<keyword evidence="1" id="KW-1133">Transmembrane helix</keyword>
<evidence type="ECO:0000313" key="3">
    <source>
        <dbReference type="Proteomes" id="UP001501581"/>
    </source>
</evidence>
<name>A0ABN1TPA4_9ACTN</name>
<dbReference type="EMBL" id="BAAALG010000003">
    <property type="protein sequence ID" value="GAA1096080.1"/>
    <property type="molecule type" value="Genomic_DNA"/>
</dbReference>
<sequence length="65" mass="6845">MSAHHGNTPAAWTGVIVALAGFLVGSVGLMNDPVKMPIFWVGIALLPISLVVFFVMDKMGFGNNS</sequence>
<keyword evidence="1" id="KW-0812">Transmembrane</keyword>
<proteinExistence type="predicted"/>
<keyword evidence="3" id="KW-1185">Reference proteome</keyword>
<feature type="transmembrane region" description="Helical" evidence="1">
    <location>
        <begin position="37"/>
        <end position="56"/>
    </location>
</feature>
<organism evidence="2 3">
    <name type="scientific">Nocardioides dubius</name>
    <dbReference type="NCBI Taxonomy" id="317019"/>
    <lineage>
        <taxon>Bacteria</taxon>
        <taxon>Bacillati</taxon>
        <taxon>Actinomycetota</taxon>
        <taxon>Actinomycetes</taxon>
        <taxon>Propionibacteriales</taxon>
        <taxon>Nocardioidaceae</taxon>
        <taxon>Nocardioides</taxon>
    </lineage>
</organism>
<evidence type="ECO:0000256" key="1">
    <source>
        <dbReference type="SAM" id="Phobius"/>
    </source>
</evidence>